<evidence type="ECO:0008006" key="4">
    <source>
        <dbReference type="Google" id="ProtNLM"/>
    </source>
</evidence>
<keyword evidence="1" id="KW-0732">Signal</keyword>
<dbReference type="RefSeq" id="WP_110173475.1">
    <property type="nucleotide sequence ID" value="NZ_CP015136.1"/>
</dbReference>
<proteinExistence type="predicted"/>
<dbReference type="AlphaFoldDB" id="A0A143PTJ9"/>
<dbReference type="KEGG" id="abac:LuPra_05245"/>
<organism evidence="2 3">
    <name type="scientific">Luteitalea pratensis</name>
    <dbReference type="NCBI Taxonomy" id="1855912"/>
    <lineage>
        <taxon>Bacteria</taxon>
        <taxon>Pseudomonadati</taxon>
        <taxon>Acidobacteriota</taxon>
        <taxon>Vicinamibacteria</taxon>
        <taxon>Vicinamibacterales</taxon>
        <taxon>Vicinamibacteraceae</taxon>
        <taxon>Luteitalea</taxon>
    </lineage>
</organism>
<name>A0A143PTJ9_LUTPR</name>
<dbReference type="Pfam" id="PF07040">
    <property type="entry name" value="DUF1326"/>
    <property type="match status" value="1"/>
</dbReference>
<gene>
    <name evidence="2" type="ORF">LuPra_05245</name>
</gene>
<keyword evidence="3" id="KW-1185">Reference proteome</keyword>
<accession>A0A143PTJ9</accession>
<dbReference type="STRING" id="1855912.LuPra_05245"/>
<reference evidence="2 3" key="1">
    <citation type="journal article" date="2016" name="Genome Announc.">
        <title>First Complete Genome Sequence of a Subdivision 6 Acidobacterium Strain.</title>
        <authorList>
            <person name="Huang S."/>
            <person name="Vieira S."/>
            <person name="Bunk B."/>
            <person name="Riedel T."/>
            <person name="Sproer C."/>
            <person name="Overmann J."/>
        </authorList>
    </citation>
    <scope>NUCLEOTIDE SEQUENCE [LARGE SCALE GENOMIC DNA]</scope>
    <source>
        <strain evidence="3">DSM 100886 HEG_-6_39</strain>
    </source>
</reference>
<sequence precursor="true">MKLLSMSAVFLTLAATTLSAAPASLEGTYLEARTAEVFAGGCVINSEAGTTGREAVLAWKVDRGQFNGVALDGLSVMAAVAGDTNLGVHEIGGERAQTRTAIVVDARATAAQRTALIAMVQALSTRTVSDVVEVTSAPIEFVAGEKDVRIASGAFRLAVHKELDHTMSCGNKQWFSPLATVHHAQAGTTLENAFSGNSLGTKWSDPNKRSAFYGTFSY</sequence>
<feature type="signal peptide" evidence="1">
    <location>
        <begin position="1"/>
        <end position="20"/>
    </location>
</feature>
<dbReference type="Proteomes" id="UP000076079">
    <property type="component" value="Chromosome"/>
</dbReference>
<evidence type="ECO:0000313" key="3">
    <source>
        <dbReference type="Proteomes" id="UP000076079"/>
    </source>
</evidence>
<evidence type="ECO:0000313" key="2">
    <source>
        <dbReference type="EMBL" id="AMY11975.1"/>
    </source>
</evidence>
<evidence type="ECO:0000256" key="1">
    <source>
        <dbReference type="SAM" id="SignalP"/>
    </source>
</evidence>
<dbReference type="OrthoDB" id="124812at2"/>
<dbReference type="InterPro" id="IPR009758">
    <property type="entry name" value="DUF1326"/>
</dbReference>
<dbReference type="EMBL" id="CP015136">
    <property type="protein sequence ID" value="AMY11975.1"/>
    <property type="molecule type" value="Genomic_DNA"/>
</dbReference>
<feature type="chain" id="PRO_5007511924" description="DUF1326 domain-containing protein" evidence="1">
    <location>
        <begin position="21"/>
        <end position="218"/>
    </location>
</feature>
<reference evidence="3" key="2">
    <citation type="submission" date="2016-04" db="EMBL/GenBank/DDBJ databases">
        <title>First Complete Genome Sequence of a Subdivision 6 Acidobacterium.</title>
        <authorList>
            <person name="Huang S."/>
            <person name="Vieira S."/>
            <person name="Bunk B."/>
            <person name="Riedel T."/>
            <person name="Sproeer C."/>
            <person name="Overmann J."/>
        </authorList>
    </citation>
    <scope>NUCLEOTIDE SEQUENCE [LARGE SCALE GENOMIC DNA]</scope>
    <source>
        <strain evidence="3">DSM 100886 HEG_-6_39</strain>
    </source>
</reference>
<protein>
    <recommendedName>
        <fullName evidence="4">DUF1326 domain-containing protein</fullName>
    </recommendedName>
</protein>